<keyword evidence="4" id="KW-1185">Reference proteome</keyword>
<evidence type="ECO:0000259" key="2">
    <source>
        <dbReference type="Pfam" id="PF17964"/>
    </source>
</evidence>
<comment type="caution">
    <text evidence="3">The sequence shown here is derived from an EMBL/GenBank/DDBJ whole genome shotgun (WGS) entry which is preliminary data.</text>
</comment>
<sequence>MSQTLSPRHRPSRSLRVFPCVLPVIAVGTLTACGGLASSAPQGEPVKVALGAASGERTVQAGDKIKVTAQGGVLTEVTVTDPRGHKLPGGLGGGGREWTARTKTAPGTKYSVLARTRNPQGDVGTTKESLTTAKPNRLRELALTAGSPGGAVDADRPVTVTFGFPVTHREAVERRLRALTGRGATGSWVWSKDRGGKDRADWLPARHREPGTGVTLRAELNPADSGGIPHVASDYDLNFTIGRSCTDSAAGRVCGKVQVGDPPEVAASSVRGKDDRTTGIGDWHAG</sequence>
<name>A0A4Q1QNP3_9ACTN</name>
<reference evidence="3 4" key="1">
    <citation type="submission" date="2019-01" db="EMBL/GenBank/DDBJ databases">
        <title>Draft genome sequences of the type strain Streptomyces sioyaensis DSM 40032 and its novel strain, TM32, a thermotolerant antibiotics-producing actinobacterium.</title>
        <authorList>
            <person name="Nakaew N."/>
            <person name="Lumyong S."/>
            <person name="Sloan W.T."/>
            <person name="Sungthong R."/>
        </authorList>
    </citation>
    <scope>NUCLEOTIDE SEQUENCE [LARGE SCALE GENOMIC DNA]</scope>
    <source>
        <strain evidence="3 4">DSM 40032</strain>
    </source>
</reference>
<dbReference type="InterPro" id="IPR041280">
    <property type="entry name" value="Big_10"/>
</dbReference>
<dbReference type="Gene3D" id="2.60.40.3710">
    <property type="match status" value="1"/>
</dbReference>
<feature type="domain" description="Bacterial Ig" evidence="2">
    <location>
        <begin position="57"/>
        <end position="221"/>
    </location>
</feature>
<organism evidence="3 4">
    <name type="scientific">Streptomyces sioyaensis</name>
    <dbReference type="NCBI Taxonomy" id="67364"/>
    <lineage>
        <taxon>Bacteria</taxon>
        <taxon>Bacillati</taxon>
        <taxon>Actinomycetota</taxon>
        <taxon>Actinomycetes</taxon>
        <taxon>Kitasatosporales</taxon>
        <taxon>Streptomycetaceae</taxon>
        <taxon>Streptomyces</taxon>
    </lineage>
</organism>
<dbReference type="Gene3D" id="2.60.40.3780">
    <property type="match status" value="1"/>
</dbReference>
<dbReference type="EMBL" id="SDIF01000110">
    <property type="protein sequence ID" value="RXS60794.1"/>
    <property type="molecule type" value="Genomic_DNA"/>
</dbReference>
<feature type="region of interest" description="Disordered" evidence="1">
    <location>
        <begin position="81"/>
        <end position="101"/>
    </location>
</feature>
<proteinExistence type="predicted"/>
<evidence type="ECO:0000313" key="3">
    <source>
        <dbReference type="EMBL" id="RXS60794.1"/>
    </source>
</evidence>
<accession>A0A4Q1QNP3</accession>
<feature type="compositionally biased region" description="Gly residues" evidence="1">
    <location>
        <begin position="87"/>
        <end position="96"/>
    </location>
</feature>
<dbReference type="Pfam" id="PF17964">
    <property type="entry name" value="Big_10"/>
    <property type="match status" value="1"/>
</dbReference>
<protein>
    <recommendedName>
        <fullName evidence="2">Bacterial Ig domain-containing protein</fullName>
    </recommendedName>
</protein>
<evidence type="ECO:0000256" key="1">
    <source>
        <dbReference type="SAM" id="MobiDB-lite"/>
    </source>
</evidence>
<feature type="region of interest" description="Disordered" evidence="1">
    <location>
        <begin position="259"/>
        <end position="286"/>
    </location>
</feature>
<dbReference type="Proteomes" id="UP000289482">
    <property type="component" value="Unassembled WGS sequence"/>
</dbReference>
<gene>
    <name evidence="3" type="ORF">EST54_27260</name>
</gene>
<evidence type="ECO:0000313" key="4">
    <source>
        <dbReference type="Proteomes" id="UP000289482"/>
    </source>
</evidence>
<dbReference type="AlphaFoldDB" id="A0A4Q1QNP3"/>